<evidence type="ECO:0000313" key="4">
    <source>
        <dbReference type="EMBL" id="BAU23724.1"/>
    </source>
</evidence>
<evidence type="ECO:0000256" key="2">
    <source>
        <dbReference type="ARBA" id="ARBA00022723"/>
    </source>
</evidence>
<dbReference type="GO" id="GO:0051604">
    <property type="term" value="P:protein maturation"/>
    <property type="evidence" value="ECO:0007669"/>
    <property type="project" value="TreeGrafter"/>
</dbReference>
<dbReference type="AlphaFoldDB" id="A0A0U5AIH6"/>
<keyword evidence="3" id="KW-0408">Iron</keyword>
<dbReference type="PANTHER" id="PTHR30149">
    <property type="entry name" value="HYDROGENASE PROTEIN ASSEMBLY PROTEIN HYPD"/>
    <property type="match status" value="1"/>
</dbReference>
<evidence type="ECO:0000256" key="3">
    <source>
        <dbReference type="ARBA" id="ARBA00023004"/>
    </source>
</evidence>
<gene>
    <name evidence="4" type="ORF">THC_1358</name>
</gene>
<dbReference type="Proteomes" id="UP000068196">
    <property type="component" value="Chromosome"/>
</dbReference>
<dbReference type="InterPro" id="IPR042244">
    <property type="entry name" value="HypD_2_sf"/>
</dbReference>
<dbReference type="InterPro" id="IPR042243">
    <property type="entry name" value="HypD_1"/>
</dbReference>
<dbReference type="EMBL" id="AP014945">
    <property type="protein sequence ID" value="BAU23724.1"/>
    <property type="molecule type" value="Genomic_DNA"/>
</dbReference>
<keyword evidence="5" id="KW-1185">Reference proteome</keyword>
<dbReference type="Gene3D" id="6.10.20.100">
    <property type="match status" value="1"/>
</dbReference>
<evidence type="ECO:0000256" key="1">
    <source>
        <dbReference type="ARBA" id="ARBA00007888"/>
    </source>
</evidence>
<dbReference type="PANTHER" id="PTHR30149:SF0">
    <property type="entry name" value="HYDROGENASE MATURATION FACTOR HYPD"/>
    <property type="match status" value="1"/>
</dbReference>
<dbReference type="STRING" id="1653476.THC_1358"/>
<dbReference type="PIRSF" id="PIRSF005622">
    <property type="entry name" value="Hydrgn_mat_hypD"/>
    <property type="match status" value="1"/>
</dbReference>
<proteinExistence type="inferred from homology"/>
<name>A0A0U5AIH6_9BACT</name>
<dbReference type="NCBIfam" id="TIGR00075">
    <property type="entry name" value="hypD"/>
    <property type="match status" value="1"/>
</dbReference>
<dbReference type="OrthoDB" id="9770424at2"/>
<comment type="similarity">
    <text evidence="1">Belongs to the HypD family.</text>
</comment>
<dbReference type="KEGG" id="cthi:THC_1358"/>
<reference evidence="4 5" key="1">
    <citation type="journal article" date="2016" name="Int. J. Syst. Evol. Microbiol.">
        <title>Caldimicrobium thiodismutans sp. nov., a sulfur-disproportionating bacterium isolated from a hot spring, and emended description of the genus Caldimicrobium.</title>
        <authorList>
            <person name="Kojima H."/>
            <person name="Umezawa K."/>
            <person name="Fukui M."/>
        </authorList>
    </citation>
    <scope>NUCLEOTIDE SEQUENCE [LARGE SCALE GENOMIC DNA]</scope>
    <source>
        <strain evidence="4 5">TF1</strain>
    </source>
</reference>
<keyword evidence="2" id="KW-0479">Metal-binding</keyword>
<dbReference type="PATRIC" id="fig|1653476.3.peg.1407"/>
<organism evidence="4 5">
    <name type="scientific">Caldimicrobium thiodismutans</name>
    <dbReference type="NCBI Taxonomy" id="1653476"/>
    <lineage>
        <taxon>Bacteria</taxon>
        <taxon>Pseudomonadati</taxon>
        <taxon>Thermodesulfobacteriota</taxon>
        <taxon>Thermodesulfobacteria</taxon>
        <taxon>Thermodesulfobacteriales</taxon>
        <taxon>Thermodesulfobacteriaceae</taxon>
        <taxon>Caldimicrobium</taxon>
    </lineage>
</organism>
<reference evidence="5" key="2">
    <citation type="journal article" date="2016" name="Int. J. Syst. Evol. Microbiol.">
        <title>Caldimicrobium thiodismutans sp. nov., a sulfur-disproportionating bacterium isolated from a hot spring.</title>
        <authorList>
            <person name="Kojima H."/>
            <person name="Umezawa K."/>
            <person name="Fukui M."/>
        </authorList>
    </citation>
    <scope>NUCLEOTIDE SEQUENCE [LARGE SCALE GENOMIC DNA]</scope>
    <source>
        <strain evidence="5">TF1</strain>
    </source>
</reference>
<sequence length="372" mass="40854">MISSVKTLLKLSKKHTLVKKLLSQIKDLLKEVEKPVRIMEFCGGHTHSLLKYGLDVALSPEVEFFHGPGCPVCVLSLNRLELALKVAQEKDVIFTTYGDLLRIPNSEGISLLSLRAAGKDIRMLSNAMEALKIAKTNPSKLVVFFAIGFETTTPATAFLLEITKAEKIPNLKVISNHLLTPAILNYIFKKNGVYIDGIIGPGHVSAIIGAKAYEGVTAKFNLPMVISGFEPLDMLLALKLLVEKIFQRENGVFIAYTRAVTCEGNQKAKELMGRVFKVRKNFPWRGLGDIPFSGLALKEEYEAWDGERIFEIPDISEVSKGCLCGIILQGKAKPKECKLFGKLCTPGTPIGPCMVSSEGACLAYFKYKGSLS</sequence>
<dbReference type="GO" id="GO:0051539">
    <property type="term" value="F:4 iron, 4 sulfur cluster binding"/>
    <property type="evidence" value="ECO:0007669"/>
    <property type="project" value="TreeGrafter"/>
</dbReference>
<dbReference type="GO" id="GO:0005506">
    <property type="term" value="F:iron ion binding"/>
    <property type="evidence" value="ECO:0007669"/>
    <property type="project" value="TreeGrafter"/>
</dbReference>
<evidence type="ECO:0000313" key="5">
    <source>
        <dbReference type="Proteomes" id="UP000068196"/>
    </source>
</evidence>
<dbReference type="Pfam" id="PF01924">
    <property type="entry name" value="HypD"/>
    <property type="match status" value="1"/>
</dbReference>
<dbReference type="GO" id="GO:0070025">
    <property type="term" value="F:carbon monoxide binding"/>
    <property type="evidence" value="ECO:0007669"/>
    <property type="project" value="TreeGrafter"/>
</dbReference>
<accession>A0A0U5AIH6</accession>
<protein>
    <submittedName>
        <fullName evidence="4">Hydrogenase formation protein HypD</fullName>
    </submittedName>
</protein>
<dbReference type="InterPro" id="IPR002780">
    <property type="entry name" value="Hyd_form_HypD"/>
</dbReference>
<dbReference type="Gene3D" id="3.40.50.11740">
    <property type="entry name" value="HypD, alpha/beta domain 2"/>
    <property type="match status" value="2"/>
</dbReference>